<organism evidence="2 3">
    <name type="scientific">Leptidea sinapis</name>
    <dbReference type="NCBI Taxonomy" id="189913"/>
    <lineage>
        <taxon>Eukaryota</taxon>
        <taxon>Metazoa</taxon>
        <taxon>Ecdysozoa</taxon>
        <taxon>Arthropoda</taxon>
        <taxon>Hexapoda</taxon>
        <taxon>Insecta</taxon>
        <taxon>Pterygota</taxon>
        <taxon>Neoptera</taxon>
        <taxon>Endopterygota</taxon>
        <taxon>Lepidoptera</taxon>
        <taxon>Glossata</taxon>
        <taxon>Ditrysia</taxon>
        <taxon>Papilionoidea</taxon>
        <taxon>Pieridae</taxon>
        <taxon>Dismorphiinae</taxon>
        <taxon>Leptidea</taxon>
    </lineage>
</organism>
<feature type="compositionally biased region" description="Basic residues" evidence="1">
    <location>
        <begin position="250"/>
        <end position="262"/>
    </location>
</feature>
<gene>
    <name evidence="2" type="ORF">LSINAPIS_LOCUS740</name>
</gene>
<dbReference type="EMBL" id="FZQP02000061">
    <property type="protein sequence ID" value="VVC87029.1"/>
    <property type="molecule type" value="Genomic_DNA"/>
</dbReference>
<accession>A0A5E4PPL2</accession>
<keyword evidence="3" id="KW-1185">Reference proteome</keyword>
<sequence length="289" mass="33024">MISMSFMVNRTKQMSLEAFNELTNHSGNASDQNTYILYKQGKNRTFYSNQQPTTCKYKDTLCEYGLQCALPSHQEVIREAVVGERRDASNLGHAWVRAGRRVSGLAAFVLETHISDHHAVGVSVDLTASDNTKTDIVSCSHEVISDRLVKEKLDGYDWEHLLTISCPILLYKTLCSAVTSIYHETGENIEIEETIEAISEEVHREEENNIELPSTSQKPHDLLFSTSSQQPNDQLPSTSSQQPNDELPPRHRLHIPRRRQTRVHAEEPPEWKIDVKNLTRKQFTRHYEA</sequence>
<evidence type="ECO:0000313" key="3">
    <source>
        <dbReference type="Proteomes" id="UP000324832"/>
    </source>
</evidence>
<evidence type="ECO:0000256" key="1">
    <source>
        <dbReference type="SAM" id="MobiDB-lite"/>
    </source>
</evidence>
<feature type="region of interest" description="Disordered" evidence="1">
    <location>
        <begin position="203"/>
        <end position="271"/>
    </location>
</feature>
<feature type="compositionally biased region" description="Polar residues" evidence="1">
    <location>
        <begin position="224"/>
        <end position="244"/>
    </location>
</feature>
<proteinExistence type="predicted"/>
<reference evidence="2 3" key="1">
    <citation type="submission" date="2017-07" db="EMBL/GenBank/DDBJ databases">
        <authorList>
            <person name="Talla V."/>
            <person name="Backstrom N."/>
        </authorList>
    </citation>
    <scope>NUCLEOTIDE SEQUENCE [LARGE SCALE GENOMIC DNA]</scope>
</reference>
<evidence type="ECO:0000313" key="2">
    <source>
        <dbReference type="EMBL" id="VVC87029.1"/>
    </source>
</evidence>
<dbReference type="AlphaFoldDB" id="A0A5E4PPL2"/>
<dbReference type="Proteomes" id="UP000324832">
    <property type="component" value="Unassembled WGS sequence"/>
</dbReference>
<protein>
    <submittedName>
        <fullName evidence="2">Uncharacterized protein</fullName>
    </submittedName>
</protein>
<name>A0A5E4PPL2_9NEOP</name>